<keyword evidence="7" id="KW-0812">Transmembrane</keyword>
<evidence type="ECO:0000259" key="13">
    <source>
        <dbReference type="Pfam" id="PF00535"/>
    </source>
</evidence>
<keyword evidence="15" id="KW-1185">Reference proteome</keyword>
<protein>
    <recommendedName>
        <fullName evidence="4">dolichyl-phosphate beta-glucosyltransferase</fullName>
        <ecNumber evidence="4">2.4.1.117</ecNumber>
    </recommendedName>
</protein>
<comment type="catalytic activity">
    <reaction evidence="12">
        <text>a di-trans,poly-cis-dolichyl phosphate + UDP-alpha-D-glucose = a di-trans,poly-cis-dolichyl beta-D-glucosyl phosphate + UDP</text>
        <dbReference type="Rhea" id="RHEA:15401"/>
        <dbReference type="Rhea" id="RHEA-COMP:19498"/>
        <dbReference type="Rhea" id="RHEA-COMP:19502"/>
        <dbReference type="ChEBI" id="CHEBI:57525"/>
        <dbReference type="ChEBI" id="CHEBI:57683"/>
        <dbReference type="ChEBI" id="CHEBI:58223"/>
        <dbReference type="ChEBI" id="CHEBI:58885"/>
        <dbReference type="EC" id="2.4.1.117"/>
    </reaction>
    <physiologicalReaction direction="left-to-right" evidence="12">
        <dbReference type="Rhea" id="RHEA:15402"/>
    </physiologicalReaction>
</comment>
<dbReference type="PANTHER" id="PTHR10859:SF91">
    <property type="entry name" value="DOLICHYL-PHOSPHATE BETA-GLUCOSYLTRANSFERASE"/>
    <property type="match status" value="1"/>
</dbReference>
<evidence type="ECO:0000256" key="7">
    <source>
        <dbReference type="ARBA" id="ARBA00022692"/>
    </source>
</evidence>
<dbReference type="EMBL" id="WWNE01000003">
    <property type="protein sequence ID" value="NBG64935.1"/>
    <property type="molecule type" value="Genomic_DNA"/>
</dbReference>
<dbReference type="Proteomes" id="UP000470771">
    <property type="component" value="Unassembled WGS sequence"/>
</dbReference>
<keyword evidence="5" id="KW-0328">Glycosyltransferase</keyword>
<keyword evidence="11" id="KW-0472">Membrane</keyword>
<evidence type="ECO:0000256" key="3">
    <source>
        <dbReference type="ARBA" id="ARBA00006739"/>
    </source>
</evidence>
<dbReference type="Gene3D" id="3.90.550.10">
    <property type="entry name" value="Spore Coat Polysaccharide Biosynthesis Protein SpsA, Chain A"/>
    <property type="match status" value="1"/>
</dbReference>
<evidence type="ECO:0000256" key="10">
    <source>
        <dbReference type="ARBA" id="ARBA00022989"/>
    </source>
</evidence>
<accession>A0A6N9NJW7</accession>
<evidence type="ECO:0000256" key="6">
    <source>
        <dbReference type="ARBA" id="ARBA00022679"/>
    </source>
</evidence>
<name>A0A6N9NJW7_9FLAO</name>
<comment type="caution">
    <text evidence="14">The sequence shown here is derived from an EMBL/GenBank/DDBJ whole genome shotgun (WGS) entry which is preliminary data.</text>
</comment>
<evidence type="ECO:0000313" key="14">
    <source>
        <dbReference type="EMBL" id="NBG64935.1"/>
    </source>
</evidence>
<evidence type="ECO:0000256" key="12">
    <source>
        <dbReference type="ARBA" id="ARBA00045097"/>
    </source>
</evidence>
<dbReference type="RefSeq" id="WP_160631550.1">
    <property type="nucleotide sequence ID" value="NZ_WWNE01000003.1"/>
</dbReference>
<dbReference type="SUPFAM" id="SSF53448">
    <property type="entry name" value="Nucleotide-diphospho-sugar transferases"/>
    <property type="match status" value="1"/>
</dbReference>
<keyword evidence="8" id="KW-0256">Endoplasmic reticulum</keyword>
<dbReference type="InterPro" id="IPR029044">
    <property type="entry name" value="Nucleotide-diphossugar_trans"/>
</dbReference>
<dbReference type="EC" id="2.4.1.117" evidence="4"/>
<dbReference type="GO" id="GO:0006487">
    <property type="term" value="P:protein N-linked glycosylation"/>
    <property type="evidence" value="ECO:0007669"/>
    <property type="project" value="TreeGrafter"/>
</dbReference>
<organism evidence="14 15">
    <name type="scientific">Acidiluteibacter ferrifornacis</name>
    <dbReference type="NCBI Taxonomy" id="2692424"/>
    <lineage>
        <taxon>Bacteria</taxon>
        <taxon>Pseudomonadati</taxon>
        <taxon>Bacteroidota</taxon>
        <taxon>Flavobacteriia</taxon>
        <taxon>Flavobacteriales</taxon>
        <taxon>Cryomorphaceae</taxon>
        <taxon>Acidiluteibacter</taxon>
    </lineage>
</organism>
<dbReference type="PANTHER" id="PTHR10859">
    <property type="entry name" value="GLYCOSYL TRANSFERASE"/>
    <property type="match status" value="1"/>
</dbReference>
<evidence type="ECO:0000313" key="15">
    <source>
        <dbReference type="Proteomes" id="UP000470771"/>
    </source>
</evidence>
<evidence type="ECO:0000256" key="8">
    <source>
        <dbReference type="ARBA" id="ARBA00022824"/>
    </source>
</evidence>
<reference evidence="14 15" key="1">
    <citation type="submission" date="2019-12" db="EMBL/GenBank/DDBJ databases">
        <authorList>
            <person name="Zhao J."/>
        </authorList>
    </citation>
    <scope>NUCLEOTIDE SEQUENCE [LARGE SCALE GENOMIC DNA]</scope>
    <source>
        <strain evidence="14 15">S-15</strain>
    </source>
</reference>
<evidence type="ECO:0000256" key="11">
    <source>
        <dbReference type="ARBA" id="ARBA00023136"/>
    </source>
</evidence>
<comment type="pathway">
    <text evidence="2">Protein modification; protein glycosylation.</text>
</comment>
<comment type="subcellular location">
    <subcellularLocation>
        <location evidence="1">Endoplasmic reticulum membrane</location>
        <topology evidence="1">Single-pass membrane protein</topology>
    </subcellularLocation>
</comment>
<feature type="domain" description="Glycosyltransferase 2-like" evidence="13">
    <location>
        <begin position="5"/>
        <end position="174"/>
    </location>
</feature>
<evidence type="ECO:0000256" key="4">
    <source>
        <dbReference type="ARBA" id="ARBA00012583"/>
    </source>
</evidence>
<evidence type="ECO:0000256" key="2">
    <source>
        <dbReference type="ARBA" id="ARBA00004922"/>
    </source>
</evidence>
<comment type="similarity">
    <text evidence="3">Belongs to the glycosyltransferase 2 family.</text>
</comment>
<gene>
    <name evidence="14" type="ORF">GQN54_02320</name>
</gene>
<dbReference type="AlphaFoldDB" id="A0A6N9NJW7"/>
<evidence type="ECO:0000256" key="1">
    <source>
        <dbReference type="ARBA" id="ARBA00004389"/>
    </source>
</evidence>
<proteinExistence type="inferred from homology"/>
<dbReference type="InterPro" id="IPR035518">
    <property type="entry name" value="DPG_synthase"/>
</dbReference>
<dbReference type="GO" id="GO:0004581">
    <property type="term" value="F:dolichyl-phosphate beta-glucosyltransferase activity"/>
    <property type="evidence" value="ECO:0007669"/>
    <property type="project" value="UniProtKB-EC"/>
</dbReference>
<evidence type="ECO:0000256" key="9">
    <source>
        <dbReference type="ARBA" id="ARBA00022968"/>
    </source>
</evidence>
<evidence type="ECO:0000256" key="5">
    <source>
        <dbReference type="ARBA" id="ARBA00022676"/>
    </source>
</evidence>
<dbReference type="CDD" id="cd04188">
    <property type="entry name" value="DPG_synthase"/>
    <property type="match status" value="1"/>
</dbReference>
<dbReference type="InterPro" id="IPR001173">
    <property type="entry name" value="Glyco_trans_2-like"/>
</dbReference>
<keyword evidence="9" id="KW-0735">Signal-anchor</keyword>
<keyword evidence="6 14" id="KW-0808">Transferase</keyword>
<dbReference type="Pfam" id="PF00535">
    <property type="entry name" value="Glycos_transf_2"/>
    <property type="match status" value="1"/>
</dbReference>
<keyword evidence="10" id="KW-1133">Transmembrane helix</keyword>
<sequence>MKTLLIIPCYNEENRLPIDELVHFIERENEGLSFLFVNDGSTDNTINILNKLADTFSFVKVLDLQQNVGKAEAIRTAMLKYTSDEYDYIGYFDADLATPLAEVNQFIAKAEKFDPIILMGSRVKLLGITDIKRKWYRHYFGRVFATIASSMLKIPVYDTQCGAKMIKSSVIKVLFKDSFISSWLFDVELLFRLKKLPDYNTNPTPIIELPLSKWEEKGDSKIPISYLFKVPFELVSIYLRYS</sequence>